<evidence type="ECO:0000313" key="5">
    <source>
        <dbReference type="Proteomes" id="UP001600894"/>
    </source>
</evidence>
<reference evidence="4 5" key="1">
    <citation type="submission" date="2024-04" db="EMBL/GenBank/DDBJ databases">
        <title>Defined microbial consortia suppress multidrug-resistant proinflammatory Enterobacteriaceae via ecological control.</title>
        <authorList>
            <person name="Furuichi M."/>
            <person name="Kawaguchi T."/>
            <person name="Pust M."/>
            <person name="Yasuma K."/>
            <person name="Plichta D."/>
            <person name="Hasegawa N."/>
            <person name="Ohya T."/>
            <person name="Bhattarai S."/>
            <person name="Sasajima S."/>
            <person name="Aoto Y."/>
            <person name="Tuganbaev T."/>
            <person name="Yaginuma M."/>
            <person name="Ueda M."/>
            <person name="Okahashi N."/>
            <person name="Amafuji K."/>
            <person name="Kiridooshi Y."/>
            <person name="Sugita K."/>
            <person name="Strazar M."/>
            <person name="Skelly A."/>
            <person name="Suda W."/>
            <person name="Hattori M."/>
            <person name="Nakamoto N."/>
            <person name="Caballero S."/>
            <person name="Norman J."/>
            <person name="Olle B."/>
            <person name="Tanoue T."/>
            <person name="Arita M."/>
            <person name="Bucci V."/>
            <person name="Atarashi K."/>
            <person name="Xavier R."/>
            <person name="Honda K."/>
        </authorList>
    </citation>
    <scope>NUCLEOTIDE SEQUENCE [LARGE SCALE GENOMIC DNA]</scope>
    <source>
        <strain evidence="5">f13</strain>
    </source>
</reference>
<organism evidence="4 5">
    <name type="scientific">Enterocloster alcoholdehydrogenati</name>
    <dbReference type="NCBI Taxonomy" id="2547410"/>
    <lineage>
        <taxon>Bacteria</taxon>
        <taxon>Bacillati</taxon>
        <taxon>Bacillota</taxon>
        <taxon>Clostridia</taxon>
        <taxon>Lachnospirales</taxon>
        <taxon>Lachnospiraceae</taxon>
        <taxon>Enterocloster</taxon>
    </lineage>
</organism>
<accession>A0ABQ0ATM7</accession>
<dbReference type="InterPro" id="IPR036291">
    <property type="entry name" value="NAD(P)-bd_dom_sf"/>
</dbReference>
<dbReference type="SUPFAM" id="SSF55347">
    <property type="entry name" value="Glyceraldehyde-3-phosphate dehydrogenase-like, C-terminal domain"/>
    <property type="match status" value="1"/>
</dbReference>
<dbReference type="EMBL" id="BAABXL010000001">
    <property type="protein sequence ID" value="GAA6267377.1"/>
    <property type="molecule type" value="Genomic_DNA"/>
</dbReference>
<name>A0ABQ0ATM7_9FIRM</name>
<evidence type="ECO:0000256" key="1">
    <source>
        <dbReference type="ARBA" id="ARBA00023002"/>
    </source>
</evidence>
<dbReference type="Gene3D" id="3.30.360.10">
    <property type="entry name" value="Dihydrodipicolinate Reductase, domain 2"/>
    <property type="match status" value="1"/>
</dbReference>
<gene>
    <name evidence="4" type="ORF">F130042H8_04370</name>
</gene>
<feature type="domain" description="GFO/IDH/MocA-like oxidoreductase" evidence="3">
    <location>
        <begin position="131"/>
        <end position="224"/>
    </location>
</feature>
<dbReference type="PANTHER" id="PTHR43818">
    <property type="entry name" value="BCDNA.GH03377"/>
    <property type="match status" value="1"/>
</dbReference>
<protein>
    <submittedName>
        <fullName evidence="4">Gfo/Idh/MocA family oxidoreductase</fullName>
    </submittedName>
</protein>
<keyword evidence="1" id="KW-0560">Oxidoreductase</keyword>
<dbReference type="SUPFAM" id="SSF51735">
    <property type="entry name" value="NAD(P)-binding Rossmann-fold domains"/>
    <property type="match status" value="1"/>
</dbReference>
<dbReference type="Pfam" id="PF22725">
    <property type="entry name" value="GFO_IDH_MocA_C3"/>
    <property type="match status" value="1"/>
</dbReference>
<evidence type="ECO:0000259" key="2">
    <source>
        <dbReference type="Pfam" id="PF01408"/>
    </source>
</evidence>
<dbReference type="Gene3D" id="3.40.50.720">
    <property type="entry name" value="NAD(P)-binding Rossmann-like Domain"/>
    <property type="match status" value="1"/>
</dbReference>
<evidence type="ECO:0000259" key="3">
    <source>
        <dbReference type="Pfam" id="PF22725"/>
    </source>
</evidence>
<evidence type="ECO:0000313" key="4">
    <source>
        <dbReference type="EMBL" id="GAA6267377.1"/>
    </source>
</evidence>
<dbReference type="InterPro" id="IPR050463">
    <property type="entry name" value="Gfo/Idh/MocA_oxidrdct_glycsds"/>
</dbReference>
<dbReference type="InterPro" id="IPR000683">
    <property type="entry name" value="Gfo/Idh/MocA-like_OxRdtase_N"/>
</dbReference>
<dbReference type="RefSeq" id="WP_390469101.1">
    <property type="nucleotide sequence ID" value="NZ_BAABXL010000001.1"/>
</dbReference>
<sequence length="342" mass="38364">MKVGVIGCGGMGTTHYLSMKALSDEMDLEVVALADCRPEFLERAMEKFPNAKGYSSGNELIENEALDIVHICLPSNLHVSHAVAAMEKGMNVFIEKPVCLTEAEGEQLLETEKKTGVKAMVGQVVRSTPEYRYLKKLYDDKTYGTLKSIVMQRVSGRVKWGFDNWFHDENRSGSVVLDLHVHDLDFLRYMLGEPKSFDVKASAYKNGMINQIITSYEFQDTFAVVEGIWDESPALKFRPGFRACFEDATLVFDGLENPSLTIYKTNGEIENPEVESDYAGEGNLAGINISDLGPYYTEIKYFAECVRDGKPSEIAPLSEGVKSVEWAIREWKAAKKYVAQRQ</sequence>
<dbReference type="InterPro" id="IPR055170">
    <property type="entry name" value="GFO_IDH_MocA-like_dom"/>
</dbReference>
<keyword evidence="5" id="KW-1185">Reference proteome</keyword>
<proteinExistence type="predicted"/>
<dbReference type="Proteomes" id="UP001600894">
    <property type="component" value="Unassembled WGS sequence"/>
</dbReference>
<feature type="domain" description="Gfo/Idh/MocA-like oxidoreductase N-terminal" evidence="2">
    <location>
        <begin position="1"/>
        <end position="122"/>
    </location>
</feature>
<dbReference type="PANTHER" id="PTHR43818:SF11">
    <property type="entry name" value="BCDNA.GH03377"/>
    <property type="match status" value="1"/>
</dbReference>
<dbReference type="Pfam" id="PF01408">
    <property type="entry name" value="GFO_IDH_MocA"/>
    <property type="match status" value="1"/>
</dbReference>
<comment type="caution">
    <text evidence="4">The sequence shown here is derived from an EMBL/GenBank/DDBJ whole genome shotgun (WGS) entry which is preliminary data.</text>
</comment>